<dbReference type="InterPro" id="IPR041560">
    <property type="entry name" value="Tudor_FRM1"/>
</dbReference>
<feature type="non-terminal residue" evidence="12">
    <location>
        <position position="1370"/>
    </location>
</feature>
<feature type="compositionally biased region" description="Low complexity" evidence="9">
    <location>
        <begin position="463"/>
        <end position="472"/>
    </location>
</feature>
<feature type="compositionally biased region" description="Basic and acidic residues" evidence="9">
    <location>
        <begin position="422"/>
        <end position="452"/>
    </location>
</feature>
<dbReference type="Pfam" id="PF00013">
    <property type="entry name" value="KH_1"/>
    <property type="match status" value="1"/>
</dbReference>
<name>A0ABS2Y3M4_POLSP</name>
<organism evidence="12 13">
    <name type="scientific">Polyodon spathula</name>
    <name type="common">North American paddlefish</name>
    <name type="synonym">Squalus spathula</name>
    <dbReference type="NCBI Taxonomy" id="7913"/>
    <lineage>
        <taxon>Eukaryota</taxon>
        <taxon>Metazoa</taxon>
        <taxon>Chordata</taxon>
        <taxon>Craniata</taxon>
        <taxon>Vertebrata</taxon>
        <taxon>Euteleostomi</taxon>
        <taxon>Actinopterygii</taxon>
        <taxon>Chondrostei</taxon>
        <taxon>Acipenseriformes</taxon>
        <taxon>Polyodontidae</taxon>
        <taxon>Polyodon</taxon>
    </lineage>
</organism>
<evidence type="ECO:0000313" key="12">
    <source>
        <dbReference type="EMBL" id="MBN3280821.1"/>
    </source>
</evidence>
<evidence type="ECO:0000259" key="11">
    <source>
        <dbReference type="PROSITE" id="PS51641"/>
    </source>
</evidence>
<accession>A0ABS2Y3M4</accession>
<feature type="region of interest" description="Disordered" evidence="9">
    <location>
        <begin position="1104"/>
        <end position="1312"/>
    </location>
</feature>
<feature type="compositionally biased region" description="Gly residues" evidence="9">
    <location>
        <begin position="1171"/>
        <end position="1180"/>
    </location>
</feature>
<evidence type="ECO:0000259" key="10">
    <source>
        <dbReference type="PROSITE" id="PS50126"/>
    </source>
</evidence>
<dbReference type="Pfam" id="PF16096">
    <property type="entry name" value="FXR_C1"/>
    <property type="match status" value="1"/>
</dbReference>
<dbReference type="InterPro" id="IPR032177">
    <property type="entry name" value="FXR_C3"/>
</dbReference>
<feature type="domain" description="Agenet-like" evidence="11">
    <location>
        <begin position="723"/>
        <end position="774"/>
    </location>
</feature>
<dbReference type="PROSITE" id="PS50126">
    <property type="entry name" value="S1"/>
    <property type="match status" value="1"/>
</dbReference>
<dbReference type="PROSITE" id="PS51641">
    <property type="entry name" value="AGENET_LIKE"/>
    <property type="match status" value="2"/>
</dbReference>
<dbReference type="InterPro" id="IPR040472">
    <property type="entry name" value="FMRP_KH0"/>
</dbReference>
<dbReference type="Pfam" id="PF12235">
    <property type="entry name" value="FXMRP1_C_core"/>
    <property type="match status" value="1"/>
</dbReference>
<dbReference type="InterPro" id="IPR036612">
    <property type="entry name" value="KH_dom_type_1_sf"/>
</dbReference>
<dbReference type="Pfam" id="PF13414">
    <property type="entry name" value="TPR_11"/>
    <property type="match status" value="1"/>
</dbReference>
<evidence type="ECO:0000256" key="2">
    <source>
        <dbReference type="ARBA" id="ARBA00006633"/>
    </source>
</evidence>
<comment type="similarity">
    <text evidence="2">Belongs to the FMR1 family.</text>
</comment>
<feature type="repeat" description="TPR" evidence="8">
    <location>
        <begin position="329"/>
        <end position="362"/>
    </location>
</feature>
<feature type="region of interest" description="Disordered" evidence="9">
    <location>
        <begin position="1330"/>
        <end position="1370"/>
    </location>
</feature>
<feature type="compositionally biased region" description="Basic and acidic residues" evidence="9">
    <location>
        <begin position="1150"/>
        <end position="1161"/>
    </location>
</feature>
<evidence type="ECO:0000256" key="1">
    <source>
        <dbReference type="ARBA" id="ARBA00004331"/>
    </source>
</evidence>
<feature type="compositionally biased region" description="Basic and acidic residues" evidence="9">
    <location>
        <begin position="612"/>
        <end position="629"/>
    </location>
</feature>
<comment type="caution">
    <text evidence="12">The sequence shown here is derived from an EMBL/GenBank/DDBJ whole genome shotgun (WGS) entry which is preliminary data.</text>
</comment>
<feature type="compositionally biased region" description="Basic and acidic residues" evidence="9">
    <location>
        <begin position="587"/>
        <end position="601"/>
    </location>
</feature>
<dbReference type="PANTHER" id="PTHR10603">
    <property type="entry name" value="FRAGILE X MENTAL RETARDATION SYNDROME-RELATED PROTEIN"/>
    <property type="match status" value="1"/>
</dbReference>
<proteinExistence type="inferred from homology"/>
<feature type="repeat" description="TPR" evidence="8">
    <location>
        <begin position="295"/>
        <end position="328"/>
    </location>
</feature>
<dbReference type="Pfam" id="PF16097">
    <property type="entry name" value="FXR_C3"/>
    <property type="match status" value="1"/>
</dbReference>
<feature type="non-terminal residue" evidence="12">
    <location>
        <position position="1"/>
    </location>
</feature>
<feature type="compositionally biased region" description="Polar residues" evidence="9">
    <location>
        <begin position="1194"/>
        <end position="1208"/>
    </location>
</feature>
<feature type="compositionally biased region" description="Basic and acidic residues" evidence="9">
    <location>
        <begin position="656"/>
        <end position="672"/>
    </location>
</feature>
<dbReference type="InterPro" id="IPR003029">
    <property type="entry name" value="S1_domain"/>
</dbReference>
<dbReference type="SMART" id="SM00028">
    <property type="entry name" value="TPR"/>
    <property type="match status" value="3"/>
</dbReference>
<feature type="domain" description="Agenet-like" evidence="11">
    <location>
        <begin position="787"/>
        <end position="839"/>
    </location>
</feature>
<feature type="compositionally biased region" description="Basic and acidic residues" evidence="9">
    <location>
        <begin position="498"/>
        <end position="511"/>
    </location>
</feature>
<dbReference type="Gene3D" id="3.30.1370.10">
    <property type="entry name" value="K Homology domain, type 1"/>
    <property type="match status" value="2"/>
</dbReference>
<sequence length="1370" mass="153529">MDRDLLRQSVGYHGHTLFSLLKCEQQENPAFQCIAGDLSRTVQYRKESKVENVAVQQFIAKKADLLFSPSWQSSTPSVKEETEDMYAVMPPLEQFMEVPGNDRRNLFFRDIERGDVVIARINSIREFGFFVTLICLSGGLGRYIEDLEITALCPLRDVPTHGNHDDPLSYYQNGDLIQAGVKDVDRYHEKLTISLQPSSVPPSFSHLKLGVIGVDDMPAHYSRSVAVAGSTTETYEKVLEHTLGFANPSTVEFLLGKLGISETNPASLMRGLQTKNFLKEDYATSIRKKQSASWALKCVKIGVGHFKSGRHVEAMNEYNKGLEIDPNNVEALVARGALYATKGSLNKAIEDFELALESCPTHRNARKYLCQTLVQRGGQVEEEEQLVTAEGLYRKALALDDTFEEAEEALQKLQKHIQKSLKLKEESAKEEKDMSKNVETSAEKLRKLLKEEKRRKRKRKRSSSSSDASLSSSRKKSKKRKKHSVSSHSRKKRSHRSSSNEDKTFNCKEEWYPPPANTSASFMNQKQDMAKLLEGNVGSVEQKSQVKGKRHNLSMSSSSVEILDDGEGRSEESIESFRIAKFQAGSSRDKSQCSIDGDSRHPTSKSHHRVSSGKEGEVDLYSKRQDQESGIHQGLHGSAEKSSHRKNYSSSAGSEYSHRSDKYGYARRDFSSQDRSCSRNVESGDKQEEYKTREGVSKVKPKGEENVQSRGRSQNEAVEFYPALVLCFWTAALATPLATKKAFVKDVHEDSLTVAFENNWQPERKVPFSDVRMPPPPDVKKEIGEGEDVEIYSRANEQEPCGWWLAKVRMMKGDFYVIEYAACDATYNEIVTFERLRPANLNKAVAKNTFFKCTVPVPDDLKAACENELAHKDFKKAIGACRIFYHADTSQLIILSMNEATVKRVTILSDMHLRSIRTKLLLMSRNEEATKHLESTKQLASAFHEVFTVREDLMGLAIGTHGSNIQQARKVPGVTAIELDESTGTFRIYAETAEAGQKARSYLEFIEDSVQIPRNLVGKVIGKNGKVIQEIVDKSGVVRVRIEGDKDSKLPRVEGMVPFTFVGTKENIGNVQVLLEYHIAYLNEVEQLRLERLQIDDQLREIGVGSYSGRGRGRRGPIYTSGYGTNSEQSTASETDSERKDELSDWSLAGEDHDREPGHQRDSRRRPASGRGRGGPGGRARGWSRGSGSSISSVLQDPDSNPYSLLDNTETDQTADTDASDSHHNLNRRRRSRKRRTDEDATLIDGLTESDNASVNGNGVDDLEGKSQRRNRSRRRRFCSQAEDRQPVTVADYISRAESQSRQRTPARDTLTKMGQVDFIKEQNTAAVAMNGPSHASGDKLRKPQHTPKEGTQKVNYQGDGNQPVLNGIS</sequence>
<feature type="domain" description="S1 motif" evidence="10">
    <location>
        <begin position="114"/>
        <end position="196"/>
    </location>
</feature>
<evidence type="ECO:0000256" key="7">
    <source>
        <dbReference type="PROSITE-ProRule" id="PRU00117"/>
    </source>
</evidence>
<dbReference type="InterPro" id="IPR040148">
    <property type="entry name" value="FMR1"/>
</dbReference>
<keyword evidence="3" id="KW-0963">Cytoplasm</keyword>
<feature type="region of interest" description="Disordered" evidence="9">
    <location>
        <begin position="421"/>
        <end position="713"/>
    </location>
</feature>
<dbReference type="Pfam" id="PF17904">
    <property type="entry name" value="KH_9"/>
    <property type="match status" value="1"/>
</dbReference>
<keyword evidence="6 7" id="KW-0694">RNA-binding</keyword>
<dbReference type="Gene3D" id="2.30.30.140">
    <property type="match status" value="2"/>
</dbReference>
<dbReference type="CDD" id="cd22504">
    <property type="entry name" value="KH_I_FXR1_rpt1"/>
    <property type="match status" value="1"/>
</dbReference>
<evidence type="ECO:0000256" key="4">
    <source>
        <dbReference type="ARBA" id="ARBA00022541"/>
    </source>
</evidence>
<dbReference type="InterPro" id="IPR047494">
    <property type="entry name" value="KH_I_FXR1_rpt1"/>
</dbReference>
<evidence type="ECO:0000256" key="9">
    <source>
        <dbReference type="SAM" id="MobiDB-lite"/>
    </source>
</evidence>
<keyword evidence="8" id="KW-0802">TPR repeat</keyword>
<feature type="compositionally biased region" description="Basic and acidic residues" evidence="9">
    <location>
        <begin position="682"/>
        <end position="707"/>
    </location>
</feature>
<keyword evidence="4" id="KW-0517">Myogenesis</keyword>
<feature type="compositionally biased region" description="Basic and acidic residues" evidence="9">
    <location>
        <begin position="1337"/>
        <end position="1352"/>
    </location>
</feature>
<dbReference type="InterPro" id="IPR047427">
    <property type="entry name" value="Tudor_Agenet_FXR1_rpt2"/>
</dbReference>
<dbReference type="PROSITE" id="PS50005">
    <property type="entry name" value="TPR"/>
    <property type="match status" value="2"/>
</dbReference>
<feature type="compositionally biased region" description="Basic residues" evidence="9">
    <location>
        <begin position="453"/>
        <end position="462"/>
    </location>
</feature>
<dbReference type="InterPro" id="IPR022034">
    <property type="entry name" value="FMR1-like_C_core"/>
</dbReference>
<dbReference type="InterPro" id="IPR004088">
    <property type="entry name" value="KH_dom_type_1"/>
</dbReference>
<evidence type="ECO:0000256" key="3">
    <source>
        <dbReference type="ARBA" id="ARBA00022490"/>
    </source>
</evidence>
<reference evidence="12" key="1">
    <citation type="journal article" date="2021" name="Cell">
        <title>Tracing the genetic footprints of vertebrate landing in non-teleost ray-finned fishes.</title>
        <authorList>
            <person name="Bi X."/>
            <person name="Wang K."/>
            <person name="Yang L."/>
            <person name="Pan H."/>
            <person name="Jiang H."/>
            <person name="Wei Q."/>
            <person name="Fang M."/>
            <person name="Yu H."/>
            <person name="Zhu C."/>
            <person name="Cai Y."/>
            <person name="He Y."/>
            <person name="Gan X."/>
            <person name="Zeng H."/>
            <person name="Yu D."/>
            <person name="Zhu Y."/>
            <person name="Jiang H."/>
            <person name="Qiu Q."/>
            <person name="Yang H."/>
            <person name="Zhang Y.E."/>
            <person name="Wang W."/>
            <person name="Zhu M."/>
            <person name="He S."/>
            <person name="Zhang G."/>
        </authorList>
    </citation>
    <scope>NUCLEOTIDE SEQUENCE</scope>
    <source>
        <strain evidence="12">Pddl_001</strain>
    </source>
</reference>
<evidence type="ECO:0000313" key="13">
    <source>
        <dbReference type="Proteomes" id="UP001166093"/>
    </source>
</evidence>
<dbReference type="InterPro" id="IPR012340">
    <property type="entry name" value="NA-bd_OB-fold"/>
</dbReference>
<feature type="compositionally biased region" description="Basic residues" evidence="9">
    <location>
        <begin position="473"/>
        <end position="496"/>
    </location>
</feature>
<dbReference type="InterPro" id="IPR019734">
    <property type="entry name" value="TPR_rpt"/>
</dbReference>
<feature type="compositionally biased region" description="Basic residues" evidence="9">
    <location>
        <begin position="1268"/>
        <end position="1278"/>
    </location>
</feature>
<dbReference type="CDD" id="cd22510">
    <property type="entry name" value="KH_I_FXR1_rpt3"/>
    <property type="match status" value="1"/>
</dbReference>
<dbReference type="PANTHER" id="PTHR10603:SF6">
    <property type="entry name" value="RNA-BINDING PROTEIN FXR1"/>
    <property type="match status" value="1"/>
</dbReference>
<gene>
    <name evidence="12" type="primary">Fxr1</name>
    <name evidence="12" type="ORF">GTO93_0008568</name>
</gene>
<feature type="compositionally biased region" description="Low complexity" evidence="9">
    <location>
        <begin position="1181"/>
        <end position="1193"/>
    </location>
</feature>
<dbReference type="InterPro" id="IPR004087">
    <property type="entry name" value="KH_dom"/>
</dbReference>
<dbReference type="EMBL" id="JAAWVQ010102293">
    <property type="protein sequence ID" value="MBN3280821.1"/>
    <property type="molecule type" value="Genomic_DNA"/>
</dbReference>
<dbReference type="InterPro" id="IPR047496">
    <property type="entry name" value="KH_I_FXR1_rpt3"/>
</dbReference>
<feature type="compositionally biased region" description="Acidic residues" evidence="9">
    <location>
        <begin position="1209"/>
        <end position="1219"/>
    </location>
</feature>
<dbReference type="SUPFAM" id="SSF50249">
    <property type="entry name" value="Nucleic acid-binding proteins"/>
    <property type="match status" value="1"/>
</dbReference>
<feature type="compositionally biased region" description="Polar residues" evidence="9">
    <location>
        <begin position="1122"/>
        <end position="1134"/>
    </location>
</feature>
<dbReference type="SUPFAM" id="SSF48452">
    <property type="entry name" value="TPR-like"/>
    <property type="match status" value="1"/>
</dbReference>
<dbReference type="Proteomes" id="UP001166093">
    <property type="component" value="Unassembled WGS sequence"/>
</dbReference>
<keyword evidence="5" id="KW-0677">Repeat</keyword>
<protein>
    <submittedName>
        <fullName evidence="12">FXR1 protein</fullName>
    </submittedName>
</protein>
<dbReference type="Gene3D" id="2.40.50.140">
    <property type="entry name" value="Nucleic acid-binding proteins"/>
    <property type="match status" value="1"/>
</dbReference>
<dbReference type="InterPro" id="IPR032172">
    <property type="entry name" value="FXR1_C1"/>
</dbReference>
<feature type="compositionally biased region" description="Polar residues" evidence="9">
    <location>
        <begin position="1353"/>
        <end position="1370"/>
    </location>
</feature>
<evidence type="ECO:0000256" key="6">
    <source>
        <dbReference type="ARBA" id="ARBA00022884"/>
    </source>
</evidence>
<feature type="compositionally biased region" description="Basic residues" evidence="9">
    <location>
        <begin position="1225"/>
        <end position="1235"/>
    </location>
</feature>
<feature type="compositionally biased region" description="Polar residues" evidence="9">
    <location>
        <begin position="517"/>
        <end position="527"/>
    </location>
</feature>
<comment type="subcellular location">
    <subcellularLocation>
        <location evidence="1">Cytoplasm</location>
        <location evidence="1">Cytoplasmic ribonucleoprotein granule</location>
    </subcellularLocation>
</comment>
<dbReference type="SMART" id="SM00322">
    <property type="entry name" value="KH"/>
    <property type="match status" value="2"/>
</dbReference>
<dbReference type="SUPFAM" id="SSF54791">
    <property type="entry name" value="Eukaryotic type KH-domain (KH-domain type I)"/>
    <property type="match status" value="2"/>
</dbReference>
<evidence type="ECO:0000256" key="5">
    <source>
        <dbReference type="ARBA" id="ARBA00022737"/>
    </source>
</evidence>
<evidence type="ECO:0000256" key="8">
    <source>
        <dbReference type="PROSITE-ProRule" id="PRU00339"/>
    </source>
</evidence>
<dbReference type="Pfam" id="PF18336">
    <property type="entry name" value="Tudor_FRX1"/>
    <property type="match status" value="1"/>
</dbReference>
<dbReference type="Gene3D" id="1.25.40.10">
    <property type="entry name" value="Tetratricopeptide repeat domain"/>
    <property type="match status" value="1"/>
</dbReference>
<dbReference type="InterPro" id="IPR011990">
    <property type="entry name" value="TPR-like_helical_dom_sf"/>
</dbReference>
<feature type="compositionally biased region" description="Basic residues" evidence="9">
    <location>
        <begin position="602"/>
        <end position="611"/>
    </location>
</feature>
<keyword evidence="13" id="KW-1185">Reference proteome</keyword>
<dbReference type="CDD" id="cd20475">
    <property type="entry name" value="Tudor_Agenet_FXR1_rpt2"/>
    <property type="match status" value="1"/>
</dbReference>
<dbReference type="PROSITE" id="PS50084">
    <property type="entry name" value="KH_TYPE_1"/>
    <property type="match status" value="2"/>
</dbReference>